<dbReference type="RefSeq" id="WP_072379783.1">
    <property type="nucleotide sequence ID" value="NZ_FNXB01000037.1"/>
</dbReference>
<keyword evidence="4" id="KW-1185">Reference proteome</keyword>
<dbReference type="Proteomes" id="UP000198939">
    <property type="component" value="Unassembled WGS sequence"/>
</dbReference>
<name>A0A1H8TFR5_9HYPH</name>
<dbReference type="AlphaFoldDB" id="A0A1H8TFR5"/>
<gene>
    <name evidence="1" type="ORF">RTCCBAU85039_5192</name>
    <name evidence="2" type="ORF">SAMN05216228_102892</name>
</gene>
<evidence type="ECO:0000313" key="4">
    <source>
        <dbReference type="Proteomes" id="UP000198939"/>
    </source>
</evidence>
<dbReference type="EMBL" id="FOCV01000028">
    <property type="protein sequence ID" value="SEO89711.1"/>
    <property type="molecule type" value="Genomic_DNA"/>
</dbReference>
<protein>
    <submittedName>
        <fullName evidence="1">Uncharacterized protein</fullName>
    </submittedName>
</protein>
<proteinExistence type="predicted"/>
<evidence type="ECO:0000313" key="3">
    <source>
        <dbReference type="Proteomes" id="UP000183063"/>
    </source>
</evidence>
<dbReference type="EMBL" id="FNXB01000037">
    <property type="protein sequence ID" value="SEI15023.1"/>
    <property type="molecule type" value="Genomic_DNA"/>
</dbReference>
<evidence type="ECO:0000313" key="2">
    <source>
        <dbReference type="EMBL" id="SEO89711.1"/>
    </source>
</evidence>
<dbReference type="Proteomes" id="UP000183063">
    <property type="component" value="Unassembled WGS sequence"/>
</dbReference>
<reference evidence="2 4" key="2">
    <citation type="submission" date="2016-10" db="EMBL/GenBank/DDBJ databases">
        <authorList>
            <person name="Varghese N."/>
            <person name="Submissions S."/>
        </authorList>
    </citation>
    <scope>NUCLEOTIDE SEQUENCE [LARGE SCALE GENOMIC DNA]</scope>
    <source>
        <strain evidence="2 4">CGMCC 1.7071</strain>
    </source>
</reference>
<reference evidence="1" key="1">
    <citation type="submission" date="2016-10" db="EMBL/GenBank/DDBJ databases">
        <authorList>
            <person name="de Groot N.N."/>
        </authorList>
    </citation>
    <scope>NUCLEOTIDE SEQUENCE [LARGE SCALE GENOMIC DNA]</scope>
    <source>
        <strain evidence="1">CCBAU85039</strain>
    </source>
</reference>
<reference evidence="3" key="3">
    <citation type="submission" date="2016-10" db="EMBL/GenBank/DDBJ databases">
        <authorList>
            <person name="Wibberg D."/>
        </authorList>
    </citation>
    <scope>NUCLEOTIDE SEQUENCE [LARGE SCALE GENOMIC DNA]</scope>
</reference>
<dbReference type="OrthoDB" id="7594106at2"/>
<evidence type="ECO:0000313" key="1">
    <source>
        <dbReference type="EMBL" id="SEI15023.1"/>
    </source>
</evidence>
<sequence>MSDGPHKSLPLRHGYQRVAAWAYKPAFGIQQVSEAAEAALMRDVGLEVAPALKQLVTIVDGWDLLTLASSANEQLDRLRFDPSVQPLAASAIEATQMAIAEGHAGLAAVEKGLAASLGERLAAGARAIEEHYLVKAGPGACQLIRRRLGETIGEMTAGGTFDRMAKSILGDRTVKVTRSPTVYDGVDQGPPL</sequence>
<dbReference type="STRING" id="501024.RTCCBAU85039_5192"/>
<organism evidence="1 3">
    <name type="scientific">Rhizobium tibeticum</name>
    <dbReference type="NCBI Taxonomy" id="501024"/>
    <lineage>
        <taxon>Bacteria</taxon>
        <taxon>Pseudomonadati</taxon>
        <taxon>Pseudomonadota</taxon>
        <taxon>Alphaproteobacteria</taxon>
        <taxon>Hyphomicrobiales</taxon>
        <taxon>Rhizobiaceae</taxon>
        <taxon>Rhizobium/Agrobacterium group</taxon>
        <taxon>Rhizobium</taxon>
    </lineage>
</organism>
<accession>A0A1H8TFR5</accession>